<sequence>MYEEGNKNVPNFIKIQTNPKTIGEKYNDATKSSSSWIKLNVTRELDESINDYLVTTVNISGLTIGSGDVHDNIINILKRVGMIMSYKELATAENEFSINIRKSSEHSRSS</sequence>
<proteinExistence type="predicted"/>
<gene>
    <name evidence="1" type="ORF">C6P40_003279</name>
</gene>
<evidence type="ECO:0000313" key="1">
    <source>
        <dbReference type="EMBL" id="KAG0686844.1"/>
    </source>
</evidence>
<accession>A0A9P6WGN2</accession>
<reference evidence="1" key="1">
    <citation type="submission" date="2020-11" db="EMBL/GenBank/DDBJ databases">
        <title>Kefir isolates.</title>
        <authorList>
            <person name="Marcisauskas S."/>
            <person name="Kim Y."/>
            <person name="Blasche S."/>
        </authorList>
    </citation>
    <scope>NUCLEOTIDE SEQUENCE</scope>
    <source>
        <strain evidence="1">Olga-1</strain>
    </source>
</reference>
<keyword evidence="2" id="KW-1185">Reference proteome</keyword>
<organism evidence="1 2">
    <name type="scientific">Pichia californica</name>
    <dbReference type="NCBI Taxonomy" id="460514"/>
    <lineage>
        <taxon>Eukaryota</taxon>
        <taxon>Fungi</taxon>
        <taxon>Dikarya</taxon>
        <taxon>Ascomycota</taxon>
        <taxon>Saccharomycotina</taxon>
        <taxon>Pichiomycetes</taxon>
        <taxon>Pichiales</taxon>
        <taxon>Pichiaceae</taxon>
        <taxon>Pichia</taxon>
    </lineage>
</organism>
<name>A0A9P6WGN2_9ASCO</name>
<protein>
    <submittedName>
        <fullName evidence="1">Uncharacterized protein</fullName>
    </submittedName>
</protein>
<dbReference type="EMBL" id="PUHW01000364">
    <property type="protein sequence ID" value="KAG0686844.1"/>
    <property type="molecule type" value="Genomic_DNA"/>
</dbReference>
<comment type="caution">
    <text evidence="1">The sequence shown here is derived from an EMBL/GenBank/DDBJ whole genome shotgun (WGS) entry which is preliminary data.</text>
</comment>
<evidence type="ECO:0000313" key="2">
    <source>
        <dbReference type="Proteomes" id="UP000697127"/>
    </source>
</evidence>
<dbReference type="Proteomes" id="UP000697127">
    <property type="component" value="Unassembled WGS sequence"/>
</dbReference>
<dbReference type="AlphaFoldDB" id="A0A9P6WGN2"/>